<dbReference type="AlphaFoldDB" id="A0A1H2RNA9"/>
<dbReference type="Proteomes" id="UP000199441">
    <property type="component" value="Unassembled WGS sequence"/>
</dbReference>
<dbReference type="SUPFAM" id="SSF52540">
    <property type="entry name" value="P-loop containing nucleoside triphosphate hydrolases"/>
    <property type="match status" value="1"/>
</dbReference>
<dbReference type="InterPro" id="IPR027417">
    <property type="entry name" value="P-loop_NTPase"/>
</dbReference>
<proteinExistence type="predicted"/>
<reference evidence="3" key="1">
    <citation type="submission" date="2016-10" db="EMBL/GenBank/DDBJ databases">
        <authorList>
            <person name="Varghese N."/>
            <person name="Submissions S."/>
        </authorList>
    </citation>
    <scope>NUCLEOTIDE SEQUENCE [LARGE SCALE GENOMIC DNA]</scope>
    <source>
        <strain evidence="3">DSM 26922</strain>
    </source>
</reference>
<dbReference type="OrthoDB" id="8481769at2"/>
<name>A0A1H2RNA9_9RHOB</name>
<dbReference type="EMBL" id="FNOI01000001">
    <property type="protein sequence ID" value="SDW20973.1"/>
    <property type="molecule type" value="Genomic_DNA"/>
</dbReference>
<dbReference type="RefSeq" id="WP_089944058.1">
    <property type="nucleotide sequence ID" value="NZ_FNOI01000001.1"/>
</dbReference>
<protein>
    <submittedName>
        <fullName evidence="2">Uncharacterized protein</fullName>
    </submittedName>
</protein>
<evidence type="ECO:0000313" key="2">
    <source>
        <dbReference type="EMBL" id="SDW20973.1"/>
    </source>
</evidence>
<gene>
    <name evidence="2" type="ORF">SAMN04488001_0564</name>
</gene>
<sequence>MGKACTNAPSPRVKMMVSLWADKESSSRSHRAMGISGAIVVDICLHLGAHRTGTTGLQLFMNNQRPALERAGVAYWGPERTRGGLLAGLVKNPQHLNADDTQLGRRSCGRLRMEFARLEHEDTAQLVMSEENLIGTMAQNIDSVRLYGQLAARLARIAPAFAGRRMRVGLAVRAYDLHWASQLAFRVKAGAALPVVADLDRMVTQPRRWRDVVTDILGAFPQADVVVWPFEGWVAKPADILTALIGRPLMLGAMALPYKSNASANAAELAQIAAERGDLDSALRLSTAGSRTRYMPFDALQAWKLQEDYRADIDWLKASAGPRVTYLDPTEGTFGGADMTEGSHHDRQTKSVGSAR</sequence>
<evidence type="ECO:0000256" key="1">
    <source>
        <dbReference type="SAM" id="MobiDB-lite"/>
    </source>
</evidence>
<dbReference type="STRING" id="670155.SAMN04488001_0564"/>
<keyword evidence="3" id="KW-1185">Reference proteome</keyword>
<accession>A0A1H2RNA9</accession>
<organism evidence="2 3">
    <name type="scientific">Litoreibacter albidus</name>
    <dbReference type="NCBI Taxonomy" id="670155"/>
    <lineage>
        <taxon>Bacteria</taxon>
        <taxon>Pseudomonadati</taxon>
        <taxon>Pseudomonadota</taxon>
        <taxon>Alphaproteobacteria</taxon>
        <taxon>Rhodobacterales</taxon>
        <taxon>Roseobacteraceae</taxon>
        <taxon>Litoreibacter</taxon>
    </lineage>
</organism>
<feature type="region of interest" description="Disordered" evidence="1">
    <location>
        <begin position="331"/>
        <end position="356"/>
    </location>
</feature>
<evidence type="ECO:0000313" key="3">
    <source>
        <dbReference type="Proteomes" id="UP000199441"/>
    </source>
</evidence>